<evidence type="ECO:0000256" key="1">
    <source>
        <dbReference type="ARBA" id="ARBA00008987"/>
    </source>
</evidence>
<dbReference type="PANTHER" id="PTHR45663:SF11">
    <property type="entry name" value="GEO12009P1"/>
    <property type="match status" value="1"/>
</dbReference>
<comment type="similarity">
    <text evidence="1">Belongs to the thioredoxin family.</text>
</comment>
<dbReference type="NCBIfam" id="TIGR01068">
    <property type="entry name" value="thioredoxin"/>
    <property type="match status" value="1"/>
</dbReference>
<accession>A0ABT0A3J5</accession>
<keyword evidence="6" id="KW-0676">Redox-active center</keyword>
<evidence type="ECO:0000256" key="3">
    <source>
        <dbReference type="ARBA" id="ARBA00022723"/>
    </source>
</evidence>
<dbReference type="SUPFAM" id="SSF52833">
    <property type="entry name" value="Thioredoxin-like"/>
    <property type="match status" value="1"/>
</dbReference>
<sequence>MTDPLLVACPHCQSLNRVPAGRLDARPDCGRCHQPLFTGQPLALDAPGFTAHVERGQLPVLVDFWAPWCGPCRMMAPQFEQAAAQLEPRVRLAKVDTEAQPALGNRFGIRSIPTLALFHHGRELARQAGAMGAADIVRWTRAQLP</sequence>
<name>A0ABT0A3J5_9GAMM</name>
<dbReference type="InterPro" id="IPR036249">
    <property type="entry name" value="Thioredoxin-like_sf"/>
</dbReference>
<evidence type="ECO:0000259" key="8">
    <source>
        <dbReference type="PROSITE" id="PS51352"/>
    </source>
</evidence>
<keyword evidence="2" id="KW-0813">Transport</keyword>
<evidence type="ECO:0000256" key="7">
    <source>
        <dbReference type="NCBIfam" id="TIGR01068"/>
    </source>
</evidence>
<protein>
    <recommendedName>
        <fullName evidence="7">Thioredoxin</fullName>
    </recommendedName>
</protein>
<dbReference type="InterPro" id="IPR013766">
    <property type="entry name" value="Thioredoxin_domain"/>
</dbReference>
<dbReference type="CDD" id="cd02947">
    <property type="entry name" value="TRX_family"/>
    <property type="match status" value="1"/>
</dbReference>
<keyword evidence="4" id="KW-0249">Electron transport</keyword>
<dbReference type="Pfam" id="PF21352">
    <property type="entry name" value="Zn_ribbon_Thio2"/>
    <property type="match status" value="1"/>
</dbReference>
<keyword evidence="10" id="KW-1185">Reference proteome</keyword>
<dbReference type="PANTHER" id="PTHR45663">
    <property type="entry name" value="GEO12009P1"/>
    <property type="match status" value="1"/>
</dbReference>
<evidence type="ECO:0000256" key="2">
    <source>
        <dbReference type="ARBA" id="ARBA00022448"/>
    </source>
</evidence>
<dbReference type="Pfam" id="PF00085">
    <property type="entry name" value="Thioredoxin"/>
    <property type="match status" value="1"/>
</dbReference>
<feature type="domain" description="Thioredoxin" evidence="8">
    <location>
        <begin position="40"/>
        <end position="145"/>
    </location>
</feature>
<organism evidence="9 10">
    <name type="scientific">Cognatiluteimonas sedimenti</name>
    <dbReference type="NCBI Taxonomy" id="2927791"/>
    <lineage>
        <taxon>Bacteria</taxon>
        <taxon>Pseudomonadati</taxon>
        <taxon>Pseudomonadota</taxon>
        <taxon>Gammaproteobacteria</taxon>
        <taxon>Lysobacterales</taxon>
        <taxon>Lysobacteraceae</taxon>
        <taxon>Cognatiluteimonas</taxon>
    </lineage>
</organism>
<evidence type="ECO:0000313" key="10">
    <source>
        <dbReference type="Proteomes" id="UP001165423"/>
    </source>
</evidence>
<reference evidence="9 10" key="1">
    <citation type="submission" date="2022-03" db="EMBL/GenBank/DDBJ databases">
        <title>Luteimonas soily sp. nov., a novel bacterium isolated from the soil.</title>
        <authorList>
            <person name="Zhang X."/>
        </authorList>
    </citation>
    <scope>NUCLEOTIDE SEQUENCE [LARGE SCALE GENOMIC DNA]</scope>
    <source>
        <strain evidence="9 10">50</strain>
    </source>
</reference>
<proteinExistence type="inferred from homology"/>
<dbReference type="InterPro" id="IPR049299">
    <property type="entry name" value="Thio2_N"/>
</dbReference>
<gene>
    <name evidence="9" type="primary">trxC</name>
    <name evidence="9" type="ORF">MQC88_06010</name>
</gene>
<dbReference type="Gene3D" id="3.40.30.10">
    <property type="entry name" value="Glutaredoxin"/>
    <property type="match status" value="1"/>
</dbReference>
<dbReference type="Proteomes" id="UP001165423">
    <property type="component" value="Unassembled WGS sequence"/>
</dbReference>
<evidence type="ECO:0000256" key="4">
    <source>
        <dbReference type="ARBA" id="ARBA00022982"/>
    </source>
</evidence>
<dbReference type="PROSITE" id="PS00194">
    <property type="entry name" value="THIOREDOXIN_1"/>
    <property type="match status" value="1"/>
</dbReference>
<dbReference type="RefSeq" id="WP_243319929.1">
    <property type="nucleotide sequence ID" value="NZ_JALGCL010000001.1"/>
</dbReference>
<evidence type="ECO:0000256" key="6">
    <source>
        <dbReference type="ARBA" id="ARBA00023284"/>
    </source>
</evidence>
<keyword evidence="5" id="KW-1015">Disulfide bond</keyword>
<evidence type="ECO:0000313" key="9">
    <source>
        <dbReference type="EMBL" id="MCJ0825515.1"/>
    </source>
</evidence>
<dbReference type="InterPro" id="IPR017937">
    <property type="entry name" value="Thioredoxin_CS"/>
</dbReference>
<dbReference type="PRINTS" id="PR00421">
    <property type="entry name" value="THIOREDOXIN"/>
</dbReference>
<dbReference type="Gene3D" id="2.30.30.380">
    <property type="entry name" value="Zn-finger domain of Sec23/24"/>
    <property type="match status" value="1"/>
</dbReference>
<dbReference type="PROSITE" id="PS51352">
    <property type="entry name" value="THIOREDOXIN_2"/>
    <property type="match status" value="1"/>
</dbReference>
<dbReference type="InterPro" id="IPR005746">
    <property type="entry name" value="Thioredoxin"/>
</dbReference>
<keyword evidence="3" id="KW-0479">Metal-binding</keyword>
<dbReference type="NCBIfam" id="NF008229">
    <property type="entry name" value="PRK10996.1"/>
    <property type="match status" value="1"/>
</dbReference>
<comment type="caution">
    <text evidence="9">The sequence shown here is derived from an EMBL/GenBank/DDBJ whole genome shotgun (WGS) entry which is preliminary data.</text>
</comment>
<evidence type="ECO:0000256" key="5">
    <source>
        <dbReference type="ARBA" id="ARBA00023157"/>
    </source>
</evidence>
<dbReference type="EMBL" id="JALGCL010000001">
    <property type="protein sequence ID" value="MCJ0825515.1"/>
    <property type="molecule type" value="Genomic_DNA"/>
</dbReference>